<reference evidence="3 4" key="1">
    <citation type="submission" date="2019-07" db="EMBL/GenBank/DDBJ databases">
        <title>Georgenia wutianyii sp. nov. and Georgenia *** sp. nov. isolated from plateau pika (Ochotona curzoniae) in the Qinghai-Tibet plateau of China.</title>
        <authorList>
            <person name="Tian Z."/>
        </authorList>
    </citation>
    <scope>NUCLEOTIDE SEQUENCE [LARGE SCALE GENOMIC DNA]</scope>
    <source>
        <strain evidence="3 4">Z446</strain>
    </source>
</reference>
<dbReference type="AlphaFoldDB" id="A0A552WP97"/>
<organism evidence="3 4">
    <name type="scientific">Georgenia yuyongxinii</name>
    <dbReference type="NCBI Taxonomy" id="2589797"/>
    <lineage>
        <taxon>Bacteria</taxon>
        <taxon>Bacillati</taxon>
        <taxon>Actinomycetota</taxon>
        <taxon>Actinomycetes</taxon>
        <taxon>Micrococcales</taxon>
        <taxon>Bogoriellaceae</taxon>
        <taxon>Georgenia</taxon>
    </lineage>
</organism>
<protein>
    <submittedName>
        <fullName evidence="3">TRAP transporter substrate-binding protein</fullName>
    </submittedName>
</protein>
<dbReference type="PIRSF" id="PIRSF006470">
    <property type="entry name" value="DctB"/>
    <property type="match status" value="1"/>
</dbReference>
<dbReference type="InterPro" id="IPR004682">
    <property type="entry name" value="TRAP_DctP"/>
</dbReference>
<dbReference type="Pfam" id="PF03480">
    <property type="entry name" value="DctP"/>
    <property type="match status" value="1"/>
</dbReference>
<feature type="chain" id="PRO_5038579521" evidence="2">
    <location>
        <begin position="22"/>
        <end position="348"/>
    </location>
</feature>
<dbReference type="RefSeq" id="WP_143419033.1">
    <property type="nucleotide sequence ID" value="NZ_VJXR01000043.1"/>
</dbReference>
<dbReference type="PROSITE" id="PS51257">
    <property type="entry name" value="PROKAR_LIPOPROTEIN"/>
    <property type="match status" value="1"/>
</dbReference>
<evidence type="ECO:0000256" key="1">
    <source>
        <dbReference type="ARBA" id="ARBA00022729"/>
    </source>
</evidence>
<dbReference type="GO" id="GO:0030288">
    <property type="term" value="C:outer membrane-bounded periplasmic space"/>
    <property type="evidence" value="ECO:0007669"/>
    <property type="project" value="InterPro"/>
</dbReference>
<keyword evidence="4" id="KW-1185">Reference proteome</keyword>
<evidence type="ECO:0000313" key="3">
    <source>
        <dbReference type="EMBL" id="TRW44484.1"/>
    </source>
</evidence>
<dbReference type="InterPro" id="IPR018389">
    <property type="entry name" value="DctP_fam"/>
</dbReference>
<proteinExistence type="predicted"/>
<dbReference type="PANTHER" id="PTHR33376">
    <property type="match status" value="1"/>
</dbReference>
<dbReference type="Gene3D" id="3.40.190.170">
    <property type="entry name" value="Bacterial extracellular solute-binding protein, family 7"/>
    <property type="match status" value="1"/>
</dbReference>
<keyword evidence="1 2" id="KW-0732">Signal</keyword>
<feature type="signal peptide" evidence="2">
    <location>
        <begin position="1"/>
        <end position="21"/>
    </location>
</feature>
<dbReference type="Proteomes" id="UP000318693">
    <property type="component" value="Unassembled WGS sequence"/>
</dbReference>
<evidence type="ECO:0000313" key="4">
    <source>
        <dbReference type="Proteomes" id="UP000318693"/>
    </source>
</evidence>
<evidence type="ECO:0000256" key="2">
    <source>
        <dbReference type="SAM" id="SignalP"/>
    </source>
</evidence>
<dbReference type="InterPro" id="IPR038404">
    <property type="entry name" value="TRAP_DctP_sf"/>
</dbReference>
<dbReference type="NCBIfam" id="NF037995">
    <property type="entry name" value="TRAP_S1"/>
    <property type="match status" value="1"/>
</dbReference>
<dbReference type="PANTHER" id="PTHR33376:SF2">
    <property type="entry name" value="DICARBOXYLATE-BINDING PERIPLASMIC PROTEIN"/>
    <property type="match status" value="1"/>
</dbReference>
<accession>A0A552WP97</accession>
<comment type="caution">
    <text evidence="3">The sequence shown here is derived from an EMBL/GenBank/DDBJ whole genome shotgun (WGS) entry which is preliminary data.</text>
</comment>
<gene>
    <name evidence="3" type="ORF">FJ693_13500</name>
</gene>
<name>A0A552WP97_9MICO</name>
<dbReference type="EMBL" id="VJXR01000043">
    <property type="protein sequence ID" value="TRW44484.1"/>
    <property type="molecule type" value="Genomic_DNA"/>
</dbReference>
<dbReference type="GO" id="GO:0030246">
    <property type="term" value="F:carbohydrate binding"/>
    <property type="evidence" value="ECO:0007669"/>
    <property type="project" value="TreeGrafter"/>
</dbReference>
<dbReference type="CDD" id="cd13671">
    <property type="entry name" value="PBP2_TRAP_SBP_like_3"/>
    <property type="match status" value="1"/>
</dbReference>
<sequence length="348" mass="37299">MKRSRILSMMALASATALTLAACGGGDAEGDGATAGGGENAAADGKTLRLALNQTEEHPSFIALDNWGNSLEEATDGRWSIEVYPNETLGAQQEALQLVSDGSVDLAIVSGTQLENLNEDFRVFNLPKVFDDVEHQMKVIHDDAIVGDLYSSLEESNSLTVLGGFTQGARSVYTTFGPVESPEDFAGKKLRVQESDLHIAMAEALGASATPMAFGEVYTALQSGVLDAGENNEVSYWTQKHYEVAPDWSYTNHLVGLDYLIVNSDLLEGMSEEDKAIFLDTWTAAHEEHTELWTTATQDAIEQATAGGATFHEIDSAAFDEALSGLAAEFITSDTQQALYDAARNAAE</sequence>
<dbReference type="NCBIfam" id="TIGR00787">
    <property type="entry name" value="dctP"/>
    <property type="match status" value="1"/>
</dbReference>
<dbReference type="GO" id="GO:0055085">
    <property type="term" value="P:transmembrane transport"/>
    <property type="evidence" value="ECO:0007669"/>
    <property type="project" value="InterPro"/>
</dbReference>